<proteinExistence type="predicted"/>
<evidence type="ECO:0000313" key="3">
    <source>
        <dbReference type="Proteomes" id="UP000266441"/>
    </source>
</evidence>
<dbReference type="Proteomes" id="UP000266441">
    <property type="component" value="Unassembled WGS sequence"/>
</dbReference>
<dbReference type="AlphaFoldDB" id="A0A399D533"/>
<accession>A0A399D533</accession>
<gene>
    <name evidence="2" type="ORF">D1164_07660</name>
</gene>
<name>A0A399D533_9BACT</name>
<dbReference type="InterPro" id="IPR031329">
    <property type="entry name" value="NEUT/ALK_ceramidase_N"/>
</dbReference>
<dbReference type="EMBL" id="QWET01000005">
    <property type="protein sequence ID" value="RIH65540.1"/>
    <property type="molecule type" value="Genomic_DNA"/>
</dbReference>
<dbReference type="Pfam" id="PF04734">
    <property type="entry name" value="Ceramidase_alk"/>
    <property type="match status" value="1"/>
</dbReference>
<evidence type="ECO:0000259" key="1">
    <source>
        <dbReference type="Pfam" id="PF04734"/>
    </source>
</evidence>
<dbReference type="OrthoDB" id="337762at2"/>
<reference evidence="2 3" key="1">
    <citation type="journal article" date="2015" name="Int. J. Syst. Evol. Microbiol.">
        <title>Mariniphaga sediminis sp. nov., isolated from coastal sediment.</title>
        <authorList>
            <person name="Wang F.Q."/>
            <person name="Shen Q.Y."/>
            <person name="Chen G.J."/>
            <person name="Du Z.J."/>
        </authorList>
    </citation>
    <scope>NUCLEOTIDE SEQUENCE [LARGE SCALE GENOMIC DNA]</scope>
    <source>
        <strain evidence="2 3">SY21</strain>
    </source>
</reference>
<comment type="caution">
    <text evidence="2">The sequence shown here is derived from an EMBL/GenBank/DDBJ whole genome shotgun (WGS) entry which is preliminary data.</text>
</comment>
<sequence length="462" mass="51604">MITFNYLEMKRTLIIVLLLVTGVSKGADMKVGIASRPITPPLPFWMSGYAVRNAPSTEVLHDIWAKAMVIEKNEKNRVVIVTTDLLGLSPEISEGIAQRVEKKHGVDRSQLLLNSSHTHCGPAVWPSLSMIFDFSPEDQRKAVNYNLKLIEDIVDIIDSAFAKLTPMQLWSGHGSTDFAMNRRQPTDHGIINGINPKGPVDHDVPVLIAKTPDGKIRAILFGYACHNTTLGGNSINISGDYAGFAQIELQKAYPEATALFFIGCAGDQNPQPRGTVDLAMQHGKSLTDAVQKVLLSNNLKPIYPPIRTAYQKVSLGFQSFNIDSCRSDILSSDIFKQRRAKLMLEAYNKNWDISEYTYPLQVVRFNRDLTILAMGDEVVVDYSLKMKKKYRNENLFVAGYCNQVMCYIPSKRVLEEGGYEAETSMIYYGLPGPFKNEIEDRITIAVSKLMKEVGVKTSKNNK</sequence>
<feature type="domain" description="Neutral/alkaline non-lysosomal ceramidase N-terminal" evidence="1">
    <location>
        <begin position="31"/>
        <end position="254"/>
    </location>
</feature>
<keyword evidence="3" id="KW-1185">Reference proteome</keyword>
<protein>
    <recommendedName>
        <fullName evidence="1">Neutral/alkaline non-lysosomal ceramidase N-terminal domain-containing protein</fullName>
    </recommendedName>
</protein>
<evidence type="ECO:0000313" key="2">
    <source>
        <dbReference type="EMBL" id="RIH65540.1"/>
    </source>
</evidence>
<organism evidence="2 3">
    <name type="scientific">Mariniphaga sediminis</name>
    <dbReference type="NCBI Taxonomy" id="1628158"/>
    <lineage>
        <taxon>Bacteria</taxon>
        <taxon>Pseudomonadati</taxon>
        <taxon>Bacteroidota</taxon>
        <taxon>Bacteroidia</taxon>
        <taxon>Marinilabiliales</taxon>
        <taxon>Prolixibacteraceae</taxon>
        <taxon>Mariniphaga</taxon>
    </lineage>
</organism>